<reference evidence="1 2" key="1">
    <citation type="submission" date="2020-04" db="EMBL/GenBank/DDBJ databases">
        <title>MicrobeNet Type strains.</title>
        <authorList>
            <person name="Nicholson A.C."/>
        </authorList>
    </citation>
    <scope>NUCLEOTIDE SEQUENCE [LARGE SCALE GENOMIC DNA]</scope>
    <source>
        <strain evidence="1 2">DSM 44960</strain>
    </source>
</reference>
<dbReference type="Proteomes" id="UP000572007">
    <property type="component" value="Unassembled WGS sequence"/>
</dbReference>
<accession>A0A846WA60</accession>
<keyword evidence="2" id="KW-1185">Reference proteome</keyword>
<sequence>MATDVRDIYGIEAAAAQIGDSPLVAARYYAARNAEIDNRAALGRRPA</sequence>
<organism evidence="1 2">
    <name type="scientific">Nocardia coubleae</name>
    <dbReference type="NCBI Taxonomy" id="356147"/>
    <lineage>
        <taxon>Bacteria</taxon>
        <taxon>Bacillati</taxon>
        <taxon>Actinomycetota</taxon>
        <taxon>Actinomycetes</taxon>
        <taxon>Mycobacteriales</taxon>
        <taxon>Nocardiaceae</taxon>
        <taxon>Nocardia</taxon>
    </lineage>
</organism>
<dbReference type="AlphaFoldDB" id="A0A846WA60"/>
<dbReference type="EMBL" id="JAAXOM010000006">
    <property type="protein sequence ID" value="NKX90161.1"/>
    <property type="molecule type" value="Genomic_DNA"/>
</dbReference>
<evidence type="ECO:0000313" key="1">
    <source>
        <dbReference type="EMBL" id="NKX90161.1"/>
    </source>
</evidence>
<dbReference type="RefSeq" id="WP_157105057.1">
    <property type="nucleotide sequence ID" value="NZ_JAAXOM010000006.1"/>
</dbReference>
<comment type="caution">
    <text evidence="1">The sequence shown here is derived from an EMBL/GenBank/DDBJ whole genome shotgun (WGS) entry which is preliminary data.</text>
</comment>
<name>A0A846WA60_9NOCA</name>
<protein>
    <submittedName>
        <fullName evidence="1">Uncharacterized protein</fullName>
    </submittedName>
</protein>
<gene>
    <name evidence="1" type="ORF">HGA10_23005</name>
</gene>
<evidence type="ECO:0000313" key="2">
    <source>
        <dbReference type="Proteomes" id="UP000572007"/>
    </source>
</evidence>
<proteinExistence type="predicted"/>